<comment type="caution">
    <text evidence="2">The sequence shown here is derived from an EMBL/GenBank/DDBJ whole genome shotgun (WGS) entry which is preliminary data.</text>
</comment>
<dbReference type="Pfam" id="PF02854">
    <property type="entry name" value="MIF4G"/>
    <property type="match status" value="1"/>
</dbReference>
<gene>
    <name evidence="2" type="ORF">T459_18827</name>
</gene>
<dbReference type="EMBL" id="AYRZ02000007">
    <property type="protein sequence ID" value="PHT75305.1"/>
    <property type="molecule type" value="Genomic_DNA"/>
</dbReference>
<evidence type="ECO:0000313" key="2">
    <source>
        <dbReference type="EMBL" id="PHT75305.1"/>
    </source>
</evidence>
<dbReference type="AlphaFoldDB" id="A0A2G2Z0B0"/>
<dbReference type="Proteomes" id="UP000222542">
    <property type="component" value="Unassembled WGS sequence"/>
</dbReference>
<reference evidence="2 3" key="1">
    <citation type="journal article" date="2014" name="Nat. Genet.">
        <title>Genome sequence of the hot pepper provides insights into the evolution of pungency in Capsicum species.</title>
        <authorList>
            <person name="Kim S."/>
            <person name="Park M."/>
            <person name="Yeom S.I."/>
            <person name="Kim Y.M."/>
            <person name="Lee J.M."/>
            <person name="Lee H.A."/>
            <person name="Seo E."/>
            <person name="Choi J."/>
            <person name="Cheong K."/>
            <person name="Kim K.T."/>
            <person name="Jung K."/>
            <person name="Lee G.W."/>
            <person name="Oh S.K."/>
            <person name="Bae C."/>
            <person name="Kim S.B."/>
            <person name="Lee H.Y."/>
            <person name="Kim S.Y."/>
            <person name="Kim M.S."/>
            <person name="Kang B.C."/>
            <person name="Jo Y.D."/>
            <person name="Yang H.B."/>
            <person name="Jeong H.J."/>
            <person name="Kang W.H."/>
            <person name="Kwon J.K."/>
            <person name="Shin C."/>
            <person name="Lim J.Y."/>
            <person name="Park J.H."/>
            <person name="Huh J.H."/>
            <person name="Kim J.S."/>
            <person name="Kim B.D."/>
            <person name="Cohen O."/>
            <person name="Paran I."/>
            <person name="Suh M.C."/>
            <person name="Lee S.B."/>
            <person name="Kim Y.K."/>
            <person name="Shin Y."/>
            <person name="Noh S.J."/>
            <person name="Park J."/>
            <person name="Seo Y.S."/>
            <person name="Kwon S.Y."/>
            <person name="Kim H.A."/>
            <person name="Park J.M."/>
            <person name="Kim H.J."/>
            <person name="Choi S.B."/>
            <person name="Bosland P.W."/>
            <person name="Reeves G."/>
            <person name="Jo S.H."/>
            <person name="Lee B.W."/>
            <person name="Cho H.T."/>
            <person name="Choi H.S."/>
            <person name="Lee M.S."/>
            <person name="Yu Y."/>
            <person name="Do Choi Y."/>
            <person name="Park B.S."/>
            <person name="van Deynze A."/>
            <person name="Ashrafi H."/>
            <person name="Hill T."/>
            <person name="Kim W.T."/>
            <person name="Pai H.S."/>
            <person name="Ahn H.K."/>
            <person name="Yeam I."/>
            <person name="Giovannoni J.J."/>
            <person name="Rose J.K."/>
            <person name="Sorensen I."/>
            <person name="Lee S.J."/>
            <person name="Kim R.W."/>
            <person name="Choi I.Y."/>
            <person name="Choi B.S."/>
            <person name="Lim J.S."/>
            <person name="Lee Y.H."/>
            <person name="Choi D."/>
        </authorList>
    </citation>
    <scope>NUCLEOTIDE SEQUENCE [LARGE SCALE GENOMIC DNA]</scope>
    <source>
        <strain evidence="3">cv. CM334</strain>
    </source>
</reference>
<dbReference type="PANTHER" id="PTHR23253:SF58">
    <property type="entry name" value="EUKARYOTIC TRANSLATION INITIATION FACTOR-LIKE"/>
    <property type="match status" value="1"/>
</dbReference>
<dbReference type="InterPro" id="IPR016024">
    <property type="entry name" value="ARM-type_fold"/>
</dbReference>
<dbReference type="PANTHER" id="PTHR23253">
    <property type="entry name" value="EUKARYOTIC TRANSLATION INITIATION FACTOR 4 GAMMA"/>
    <property type="match status" value="1"/>
</dbReference>
<keyword evidence="3" id="KW-1185">Reference proteome</keyword>
<accession>A0A2G2Z0B0</accession>
<dbReference type="InterPro" id="IPR003890">
    <property type="entry name" value="MIF4G-like_typ-3"/>
</dbReference>
<dbReference type="STRING" id="4072.A0A2G2Z0B0"/>
<dbReference type="GO" id="GO:0003723">
    <property type="term" value="F:RNA binding"/>
    <property type="evidence" value="ECO:0007669"/>
    <property type="project" value="InterPro"/>
</dbReference>
<name>A0A2G2Z0B0_CAPAN</name>
<evidence type="ECO:0000259" key="1">
    <source>
        <dbReference type="Pfam" id="PF02854"/>
    </source>
</evidence>
<feature type="domain" description="MIF4G" evidence="1">
    <location>
        <begin position="46"/>
        <end position="122"/>
    </location>
</feature>
<organism evidence="2 3">
    <name type="scientific">Capsicum annuum</name>
    <name type="common">Capsicum pepper</name>
    <dbReference type="NCBI Taxonomy" id="4072"/>
    <lineage>
        <taxon>Eukaryota</taxon>
        <taxon>Viridiplantae</taxon>
        <taxon>Streptophyta</taxon>
        <taxon>Embryophyta</taxon>
        <taxon>Tracheophyta</taxon>
        <taxon>Spermatophyta</taxon>
        <taxon>Magnoliopsida</taxon>
        <taxon>eudicotyledons</taxon>
        <taxon>Gunneridae</taxon>
        <taxon>Pentapetalae</taxon>
        <taxon>asterids</taxon>
        <taxon>lamiids</taxon>
        <taxon>Solanales</taxon>
        <taxon>Solanaceae</taxon>
        <taxon>Solanoideae</taxon>
        <taxon>Capsiceae</taxon>
        <taxon>Capsicum</taxon>
    </lineage>
</organism>
<dbReference type="Gramene" id="PHT75305">
    <property type="protein sequence ID" value="PHT75305"/>
    <property type="gene ID" value="T459_18827"/>
</dbReference>
<protein>
    <recommendedName>
        <fullName evidence="1">MIF4G domain-containing protein</fullName>
    </recommendedName>
</protein>
<dbReference type="Gene3D" id="1.25.40.180">
    <property type="match status" value="1"/>
</dbReference>
<proteinExistence type="predicted"/>
<sequence length="128" mass="14429">MHGKATYNTPLWWGGAQTPRIAVALVHRAALFFFLIKIKQEFEAELYGEDVSRHHADNNGVISLIFDKAALEPTFCPMYAQLCSYLNEKLTPFPSTDEPGGEEITFEHVLLNNCDEAYEGAEFSEQSK</sequence>
<reference evidence="2 3" key="2">
    <citation type="journal article" date="2017" name="Genome Biol.">
        <title>New reference genome sequences of hot pepper reveal the massive evolution of plant disease-resistance genes by retroduplication.</title>
        <authorList>
            <person name="Kim S."/>
            <person name="Park J."/>
            <person name="Yeom S.I."/>
            <person name="Kim Y.M."/>
            <person name="Seo E."/>
            <person name="Kim K.T."/>
            <person name="Kim M.S."/>
            <person name="Lee J.M."/>
            <person name="Cheong K."/>
            <person name="Shin H.S."/>
            <person name="Kim S.B."/>
            <person name="Han K."/>
            <person name="Lee J."/>
            <person name="Park M."/>
            <person name="Lee H.A."/>
            <person name="Lee H.Y."/>
            <person name="Lee Y."/>
            <person name="Oh S."/>
            <person name="Lee J.H."/>
            <person name="Choi E."/>
            <person name="Choi E."/>
            <person name="Lee S.E."/>
            <person name="Jeon J."/>
            <person name="Kim H."/>
            <person name="Choi G."/>
            <person name="Song H."/>
            <person name="Lee J."/>
            <person name="Lee S.C."/>
            <person name="Kwon J.K."/>
            <person name="Lee H.Y."/>
            <person name="Koo N."/>
            <person name="Hong Y."/>
            <person name="Kim R.W."/>
            <person name="Kang W.H."/>
            <person name="Huh J.H."/>
            <person name="Kang B.C."/>
            <person name="Yang T.J."/>
            <person name="Lee Y.H."/>
            <person name="Bennetzen J.L."/>
            <person name="Choi D."/>
        </authorList>
    </citation>
    <scope>NUCLEOTIDE SEQUENCE [LARGE SCALE GENOMIC DNA]</scope>
    <source>
        <strain evidence="3">cv. CM334</strain>
    </source>
</reference>
<dbReference type="SUPFAM" id="SSF48371">
    <property type="entry name" value="ARM repeat"/>
    <property type="match status" value="1"/>
</dbReference>
<evidence type="ECO:0000313" key="3">
    <source>
        <dbReference type="Proteomes" id="UP000222542"/>
    </source>
</evidence>